<protein>
    <submittedName>
        <fullName evidence="1">Uncharacterized protein</fullName>
    </submittedName>
</protein>
<sequence length="75" mass="8138">MFPSMRPLFRLGQAIAEWPVASQQQARRNAMIALTACARRRAEREEVASYLARLSASRRDPATGTAPAPGVVANA</sequence>
<gene>
    <name evidence="1" type="ORF">D0Z08_06780</name>
</gene>
<organism evidence="1 2">
    <name type="scientific">Nocardioides immobilis</name>
    <dbReference type="NCBI Taxonomy" id="2049295"/>
    <lineage>
        <taxon>Bacteria</taxon>
        <taxon>Bacillati</taxon>
        <taxon>Actinomycetota</taxon>
        <taxon>Actinomycetes</taxon>
        <taxon>Propionibacteriales</taxon>
        <taxon>Nocardioidaceae</taxon>
        <taxon>Nocardioides</taxon>
    </lineage>
</organism>
<dbReference type="EMBL" id="QXGH01000011">
    <property type="protein sequence ID" value="RHW27979.1"/>
    <property type="molecule type" value="Genomic_DNA"/>
</dbReference>
<dbReference type="Proteomes" id="UP000283644">
    <property type="component" value="Unassembled WGS sequence"/>
</dbReference>
<reference evidence="1 2" key="1">
    <citation type="submission" date="2018-09" db="EMBL/GenBank/DDBJ databases">
        <title>Genome sequencing of Nocardioides immobilis CCTCC AB 2017083 for comparison to Nocardioides silvaticus.</title>
        <authorList>
            <person name="Li C."/>
            <person name="Wang G."/>
        </authorList>
    </citation>
    <scope>NUCLEOTIDE SEQUENCE [LARGE SCALE GENOMIC DNA]</scope>
    <source>
        <strain evidence="1 2">CCTCC AB 2017083</strain>
    </source>
</reference>
<dbReference type="AlphaFoldDB" id="A0A417Y5R3"/>
<evidence type="ECO:0000313" key="1">
    <source>
        <dbReference type="EMBL" id="RHW27979.1"/>
    </source>
</evidence>
<proteinExistence type="predicted"/>
<comment type="caution">
    <text evidence="1">The sequence shown here is derived from an EMBL/GenBank/DDBJ whole genome shotgun (WGS) entry which is preliminary data.</text>
</comment>
<evidence type="ECO:0000313" key="2">
    <source>
        <dbReference type="Proteomes" id="UP000283644"/>
    </source>
</evidence>
<name>A0A417Y5R3_9ACTN</name>
<accession>A0A417Y5R3</accession>
<keyword evidence="2" id="KW-1185">Reference proteome</keyword>